<evidence type="ECO:0000256" key="7">
    <source>
        <dbReference type="SAM" id="SignalP"/>
    </source>
</evidence>
<comment type="similarity">
    <text evidence="6">Belongs to the nlpA lipoprotein family.</text>
</comment>
<sequence>MKKWFNVFATSILAISLLTACGSAGDKTTEASGSGQEEGATATLKVGVTSGPHEEVMEKVKEVAAKDGLNIEIVPFNDYIQPNKSLAEGELDANSFQHQPFLDQFKEDHQLDLVGIANTINLTMGIYSTKIKDVKDLKEGDVLGLPNDPTNGARALQLFELAGLIKLKDGVGVKATVRDIVENPKNLQFKELEAAFIPQALDDLSAAAINGNYAVEQGLIPTEDAIFTEPKDSPWVNLIAVRTEEKDREEFKRLVNAYHSDEVKKFIDERFKGSIVASW</sequence>
<evidence type="ECO:0000313" key="8">
    <source>
        <dbReference type="EMBL" id="MBP1931587.1"/>
    </source>
</evidence>
<proteinExistence type="inferred from homology"/>
<evidence type="ECO:0000256" key="2">
    <source>
        <dbReference type="ARBA" id="ARBA00022729"/>
    </source>
</evidence>
<dbReference type="SUPFAM" id="SSF53850">
    <property type="entry name" value="Periplasmic binding protein-like II"/>
    <property type="match status" value="1"/>
</dbReference>
<dbReference type="PROSITE" id="PS51257">
    <property type="entry name" value="PROKAR_LIPOPROTEIN"/>
    <property type="match status" value="1"/>
</dbReference>
<keyword evidence="2 7" id="KW-0732">Signal</keyword>
<feature type="signal peptide" evidence="7">
    <location>
        <begin position="1"/>
        <end position="24"/>
    </location>
</feature>
<keyword evidence="5 6" id="KW-0449">Lipoprotein</keyword>
<evidence type="ECO:0000256" key="5">
    <source>
        <dbReference type="ARBA" id="ARBA00023288"/>
    </source>
</evidence>
<dbReference type="EMBL" id="JAGGKT010000003">
    <property type="protein sequence ID" value="MBP1931587.1"/>
    <property type="molecule type" value="Genomic_DNA"/>
</dbReference>
<dbReference type="RefSeq" id="WP_209809682.1">
    <property type="nucleotide sequence ID" value="NZ_JAGGKT010000003.1"/>
</dbReference>
<evidence type="ECO:0000313" key="9">
    <source>
        <dbReference type="Proteomes" id="UP001519343"/>
    </source>
</evidence>
<dbReference type="Gene3D" id="3.40.190.10">
    <property type="entry name" value="Periplasmic binding protein-like II"/>
    <property type="match status" value="2"/>
</dbReference>
<gene>
    <name evidence="8" type="ORF">J2Z37_001588</name>
</gene>
<feature type="chain" id="PRO_5047015581" description="Lipoprotein" evidence="7">
    <location>
        <begin position="25"/>
        <end position="279"/>
    </location>
</feature>
<evidence type="ECO:0000256" key="4">
    <source>
        <dbReference type="ARBA" id="ARBA00023139"/>
    </source>
</evidence>
<dbReference type="NCBIfam" id="TIGR00363">
    <property type="entry name" value="MetQ/NlpA family lipoprotein"/>
    <property type="match status" value="1"/>
</dbReference>
<keyword evidence="4" id="KW-0564">Palmitate</keyword>
<protein>
    <recommendedName>
        <fullName evidence="6">Lipoprotein</fullName>
    </recommendedName>
</protein>
<dbReference type="Pfam" id="PF03180">
    <property type="entry name" value="Lipoprotein_9"/>
    <property type="match status" value="1"/>
</dbReference>
<evidence type="ECO:0000256" key="6">
    <source>
        <dbReference type="PIRNR" id="PIRNR002854"/>
    </source>
</evidence>
<reference evidence="8 9" key="1">
    <citation type="submission" date="2021-03" db="EMBL/GenBank/DDBJ databases">
        <title>Genomic Encyclopedia of Type Strains, Phase IV (KMG-IV): sequencing the most valuable type-strain genomes for metagenomic binning, comparative biology and taxonomic classification.</title>
        <authorList>
            <person name="Goeker M."/>
        </authorList>
    </citation>
    <scope>NUCLEOTIDE SEQUENCE [LARGE SCALE GENOMIC DNA]</scope>
    <source>
        <strain evidence="8 9">DSM 24738</strain>
    </source>
</reference>
<evidence type="ECO:0000256" key="3">
    <source>
        <dbReference type="ARBA" id="ARBA00023136"/>
    </source>
</evidence>
<keyword evidence="3" id="KW-0472">Membrane</keyword>
<comment type="subcellular location">
    <subcellularLocation>
        <location evidence="1">Membrane</location>
        <topology evidence="1">Lipid-anchor</topology>
    </subcellularLocation>
</comment>
<dbReference type="InterPro" id="IPR004872">
    <property type="entry name" value="Lipoprotein_NlpA"/>
</dbReference>
<dbReference type="PANTHER" id="PTHR30429:SF1">
    <property type="entry name" value="D-METHIONINE-BINDING LIPOPROTEIN METQ-RELATED"/>
    <property type="match status" value="1"/>
</dbReference>
<evidence type="ECO:0000256" key="1">
    <source>
        <dbReference type="ARBA" id="ARBA00004635"/>
    </source>
</evidence>
<keyword evidence="9" id="KW-1185">Reference proteome</keyword>
<accession>A0ABS4GN91</accession>
<organism evidence="8 9">
    <name type="scientific">Ammoniphilus resinae</name>
    <dbReference type="NCBI Taxonomy" id="861532"/>
    <lineage>
        <taxon>Bacteria</taxon>
        <taxon>Bacillati</taxon>
        <taxon>Bacillota</taxon>
        <taxon>Bacilli</taxon>
        <taxon>Bacillales</taxon>
        <taxon>Paenibacillaceae</taxon>
        <taxon>Aneurinibacillus group</taxon>
        <taxon>Ammoniphilus</taxon>
    </lineage>
</organism>
<comment type="caution">
    <text evidence="8">The sequence shown here is derived from an EMBL/GenBank/DDBJ whole genome shotgun (WGS) entry which is preliminary data.</text>
</comment>
<dbReference type="PANTHER" id="PTHR30429">
    <property type="entry name" value="D-METHIONINE-BINDING LIPOPROTEIN METQ"/>
    <property type="match status" value="1"/>
</dbReference>
<dbReference type="Proteomes" id="UP001519343">
    <property type="component" value="Unassembled WGS sequence"/>
</dbReference>
<name>A0ABS4GN91_9BACL</name>
<dbReference type="PIRSF" id="PIRSF002854">
    <property type="entry name" value="MetQ"/>
    <property type="match status" value="1"/>
</dbReference>